<dbReference type="RefSeq" id="WP_264138705.1">
    <property type="nucleotide sequence ID" value="NZ_JAOYOD010000001.1"/>
</dbReference>
<name>A0ABT3CW09_9BACT</name>
<keyword evidence="2" id="KW-1185">Reference proteome</keyword>
<organism evidence="1 2">
    <name type="scientific">Reichenbachiella ulvae</name>
    <dbReference type="NCBI Taxonomy" id="2980104"/>
    <lineage>
        <taxon>Bacteria</taxon>
        <taxon>Pseudomonadati</taxon>
        <taxon>Bacteroidota</taxon>
        <taxon>Cytophagia</taxon>
        <taxon>Cytophagales</taxon>
        <taxon>Reichenbachiellaceae</taxon>
        <taxon>Reichenbachiella</taxon>
    </lineage>
</organism>
<proteinExistence type="predicted"/>
<dbReference type="EMBL" id="JAOYOD010000001">
    <property type="protein sequence ID" value="MCV9387890.1"/>
    <property type="molecule type" value="Genomic_DNA"/>
</dbReference>
<accession>A0ABT3CW09</accession>
<protein>
    <submittedName>
        <fullName evidence="1">Uncharacterized protein</fullName>
    </submittedName>
</protein>
<evidence type="ECO:0000313" key="2">
    <source>
        <dbReference type="Proteomes" id="UP001300692"/>
    </source>
</evidence>
<reference evidence="1 2" key="1">
    <citation type="submission" date="2022-10" db="EMBL/GenBank/DDBJ databases">
        <title>Comparative genomics and taxonomic characterization of three novel marine species of genus Reichenbachiella exhibiting antioxidant and polysaccharide degradation activities.</title>
        <authorList>
            <person name="Muhammad N."/>
            <person name="Lee Y.-J."/>
            <person name="Ko J."/>
            <person name="Kim S.-G."/>
        </authorList>
    </citation>
    <scope>NUCLEOTIDE SEQUENCE [LARGE SCALE GENOMIC DNA]</scope>
    <source>
        <strain evidence="1 2">ABR2-5</strain>
    </source>
</reference>
<sequence>MTNYTTRSAKDFLDQPIEVLKLSDEFKEVAQINHFQTLSEMIELPIEVLGKMEQFNHRIMAEYISFMEENGFGHMIEN</sequence>
<gene>
    <name evidence="1" type="ORF">N7U62_14505</name>
</gene>
<dbReference type="Proteomes" id="UP001300692">
    <property type="component" value="Unassembled WGS sequence"/>
</dbReference>
<comment type="caution">
    <text evidence="1">The sequence shown here is derived from an EMBL/GenBank/DDBJ whole genome shotgun (WGS) entry which is preliminary data.</text>
</comment>
<evidence type="ECO:0000313" key="1">
    <source>
        <dbReference type="EMBL" id="MCV9387890.1"/>
    </source>
</evidence>